<sequence length="761" mass="85915">MCLKSGEIALRDQDQSPHLTFKDPRNADTSAVDLFTPLETPGHLGSFLRAQFDGWGSHQEPPQSLNEDLTRKIMLEQSAPRCDWPAFRDIFLTCLACWQPANEVQGFATTLPTANENTQLPAVFCIDVRGMVDLWIWTTRLMSGPVSQLVEELAMSGSANDALYQLWLAFKPNHNLRATESSRKFYERGFCVNRLWNVSFQSRHGIADIPYIVEKALESLKPRSESRHTSCTEESCLVAHENSTLVKQAHKCGSRSCTNELTFPPSILNKAFSNGARNSSSRIHPFEITAWRIPEPGQSPSFLCTPDDDYVAISHVWSDGTGVGMKSGAGIVNACLFEYFSDIAKHKEASCKGIWWDAICIPTERHARAIAMDSMLENYENARVTVIHDQELLEFEWKDDGSPAVAMVLSSWFTRGWTAAELWASRHHPVKVLFKDPDDSTGQRLLLKDLDKDVMAGDLSRWLEPETEGHRSPYNTRALDPTDKLPGLAHMIATDILALFRWTEYQKIPDLQALLRMLQTRTTSWARDRTLIAALMCLPRDAIDSTTTGPQMTQKLLANFGSLRTTEIVNHRLPMSSDGPWDWAPQSIFDLGQWSLSMDPMGDWSYIQEDGSIKCEFLAYEVLEQDIITEYRHHPALAARISVALSRRQNCLLLTTRRIQQEDTYILFQPVSVSAWMVIGRWVGCVSLKTPLGKSRRHLQVWNTNSDGKDTIGKSPPTYVLEHPGGVTVATSTSLHLRTEHGVITQYWKNRANTPIWHDCL</sequence>
<dbReference type="Proteomes" id="UP001143856">
    <property type="component" value="Unassembled WGS sequence"/>
</dbReference>
<organism evidence="1 2">
    <name type="scientific">Xylaria curta</name>
    <dbReference type="NCBI Taxonomy" id="42375"/>
    <lineage>
        <taxon>Eukaryota</taxon>
        <taxon>Fungi</taxon>
        <taxon>Dikarya</taxon>
        <taxon>Ascomycota</taxon>
        <taxon>Pezizomycotina</taxon>
        <taxon>Sordariomycetes</taxon>
        <taxon>Xylariomycetidae</taxon>
        <taxon>Xylariales</taxon>
        <taxon>Xylariaceae</taxon>
        <taxon>Xylaria</taxon>
    </lineage>
</organism>
<name>A0ACC1P5Y0_9PEZI</name>
<keyword evidence="2" id="KW-1185">Reference proteome</keyword>
<comment type="caution">
    <text evidence="1">The sequence shown here is derived from an EMBL/GenBank/DDBJ whole genome shotgun (WGS) entry which is preliminary data.</text>
</comment>
<reference evidence="1" key="1">
    <citation type="submission" date="2022-10" db="EMBL/GenBank/DDBJ databases">
        <title>Genome Sequence of Xylaria curta.</title>
        <authorList>
            <person name="Buettner E."/>
        </authorList>
    </citation>
    <scope>NUCLEOTIDE SEQUENCE</scope>
    <source>
        <strain evidence="1">Babe10</strain>
    </source>
</reference>
<evidence type="ECO:0000313" key="1">
    <source>
        <dbReference type="EMBL" id="KAJ2986841.1"/>
    </source>
</evidence>
<protein>
    <submittedName>
        <fullName evidence="1">Uncharacterized protein</fullName>
    </submittedName>
</protein>
<gene>
    <name evidence="1" type="ORF">NUW58_g4839</name>
</gene>
<dbReference type="EMBL" id="JAPDGR010000886">
    <property type="protein sequence ID" value="KAJ2986841.1"/>
    <property type="molecule type" value="Genomic_DNA"/>
</dbReference>
<evidence type="ECO:0000313" key="2">
    <source>
        <dbReference type="Proteomes" id="UP001143856"/>
    </source>
</evidence>
<proteinExistence type="predicted"/>
<accession>A0ACC1P5Y0</accession>